<proteinExistence type="predicted"/>
<feature type="region of interest" description="Disordered" evidence="1">
    <location>
        <begin position="80"/>
        <end position="124"/>
    </location>
</feature>
<evidence type="ECO:0000313" key="2">
    <source>
        <dbReference type="EMBL" id="ADV61979.1"/>
    </source>
</evidence>
<evidence type="ECO:0000256" key="1">
    <source>
        <dbReference type="SAM" id="MobiDB-lite"/>
    </source>
</evidence>
<dbReference type="RefSeq" id="WP_013564267.1">
    <property type="nucleotide sequence ID" value="NC_014962.1"/>
</dbReference>
<dbReference type="AlphaFoldDB" id="E8QXD8"/>
<name>E8QXD8_ISOPI</name>
<dbReference type="Proteomes" id="UP000008631">
    <property type="component" value="Chromosome"/>
</dbReference>
<feature type="compositionally biased region" description="Polar residues" evidence="1">
    <location>
        <begin position="89"/>
        <end position="103"/>
    </location>
</feature>
<accession>E8QXD8</accession>
<dbReference type="KEGG" id="ipa:Isop_1394"/>
<dbReference type="EMBL" id="CP002353">
    <property type="protein sequence ID" value="ADV61979.1"/>
    <property type="molecule type" value="Genomic_DNA"/>
</dbReference>
<reference evidence="2 3" key="2">
    <citation type="journal article" date="2011" name="Stand. Genomic Sci.">
        <title>Complete genome sequence of Isosphaera pallida type strain (IS1B).</title>
        <authorList>
            <consortium name="US DOE Joint Genome Institute (JGI-PGF)"/>
            <person name="Goker M."/>
            <person name="Cleland D."/>
            <person name="Saunders E."/>
            <person name="Lapidus A."/>
            <person name="Nolan M."/>
            <person name="Lucas S."/>
            <person name="Hammon N."/>
            <person name="Deshpande S."/>
            <person name="Cheng J.F."/>
            <person name="Tapia R."/>
            <person name="Han C."/>
            <person name="Goodwin L."/>
            <person name="Pitluck S."/>
            <person name="Liolios K."/>
            <person name="Pagani I."/>
            <person name="Ivanova N."/>
            <person name="Mavromatis K."/>
            <person name="Pati A."/>
            <person name="Chen A."/>
            <person name="Palaniappan K."/>
            <person name="Land M."/>
            <person name="Hauser L."/>
            <person name="Chang Y.J."/>
            <person name="Jeffries C.D."/>
            <person name="Detter J.C."/>
            <person name="Beck B."/>
            <person name="Woyke T."/>
            <person name="Bristow J."/>
            <person name="Eisen J.A."/>
            <person name="Markowitz V."/>
            <person name="Hugenholtz P."/>
            <person name="Kyrpides N.C."/>
            <person name="Klenk H.P."/>
        </authorList>
    </citation>
    <scope>NUCLEOTIDE SEQUENCE [LARGE SCALE GENOMIC DNA]</scope>
    <source>
        <strain evidence="3">ATCC 43644 / DSM 9630 / IS1B</strain>
    </source>
</reference>
<dbReference type="STRING" id="575540.Isop_1394"/>
<evidence type="ECO:0000313" key="3">
    <source>
        <dbReference type="Proteomes" id="UP000008631"/>
    </source>
</evidence>
<reference key="1">
    <citation type="submission" date="2010-11" db="EMBL/GenBank/DDBJ databases">
        <title>The complete sequence of chromosome of Isophaera pallida ATCC 43644.</title>
        <authorList>
            <consortium name="US DOE Joint Genome Institute (JGI-PGF)"/>
            <person name="Lucas S."/>
            <person name="Copeland A."/>
            <person name="Lapidus A."/>
            <person name="Bruce D."/>
            <person name="Goodwin L."/>
            <person name="Pitluck S."/>
            <person name="Kyrpides N."/>
            <person name="Mavromatis K."/>
            <person name="Pagani I."/>
            <person name="Ivanova N."/>
            <person name="Saunders E."/>
            <person name="Brettin T."/>
            <person name="Detter J.C."/>
            <person name="Han C."/>
            <person name="Tapia R."/>
            <person name="Land M."/>
            <person name="Hauser L."/>
            <person name="Markowitz V."/>
            <person name="Cheng J.-F."/>
            <person name="Hugenholtz P."/>
            <person name="Woyke T."/>
            <person name="Wu D."/>
            <person name="Eisen J.A."/>
        </authorList>
    </citation>
    <scope>NUCLEOTIDE SEQUENCE</scope>
    <source>
        <strain>ATCC 43644</strain>
    </source>
</reference>
<dbReference type="HOGENOM" id="CLU_1545552_0_0_0"/>
<sequence length="173" mass="18890">MTMTPSSPADPIPPTELVDQGRAIRVHVREADDLCELLTLLGVRCGPPRLPLPVAQDERATTPSFSTGIKRLNLSRTLVADHDAGDAQPTVSAESSPGNSSELVTPADASTPWREIPLEPAAPEELRRVTELVAEFNRQRGSRAAFERQRQLAEGAIHPTSRSFTPSRRRSRP</sequence>
<organism evidence="2 3">
    <name type="scientific">Isosphaera pallida (strain ATCC 43644 / DSM 9630 / IS1B)</name>
    <dbReference type="NCBI Taxonomy" id="575540"/>
    <lineage>
        <taxon>Bacteria</taxon>
        <taxon>Pseudomonadati</taxon>
        <taxon>Planctomycetota</taxon>
        <taxon>Planctomycetia</taxon>
        <taxon>Isosphaerales</taxon>
        <taxon>Isosphaeraceae</taxon>
        <taxon>Isosphaera</taxon>
    </lineage>
</organism>
<protein>
    <submittedName>
        <fullName evidence="2">Uncharacterized protein</fullName>
    </submittedName>
</protein>
<keyword evidence="3" id="KW-1185">Reference proteome</keyword>
<feature type="region of interest" description="Disordered" evidence="1">
    <location>
        <begin position="137"/>
        <end position="173"/>
    </location>
</feature>
<gene>
    <name evidence="2" type="ordered locus">Isop_1394</name>
</gene>
<dbReference type="InParanoid" id="E8QXD8"/>